<feature type="chain" id="PRO_5009192929" description="Glycosyltransferase 2-like domain-containing protein" evidence="1">
    <location>
        <begin position="22"/>
        <end position="358"/>
    </location>
</feature>
<evidence type="ECO:0000259" key="2">
    <source>
        <dbReference type="Pfam" id="PF00535"/>
    </source>
</evidence>
<evidence type="ECO:0000313" key="4">
    <source>
        <dbReference type="Proteomes" id="UP000095751"/>
    </source>
</evidence>
<dbReference type="AlphaFoldDB" id="A0A1E7FC79"/>
<dbReference type="SUPFAM" id="SSF53448">
    <property type="entry name" value="Nucleotide-diphospho-sugar transferases"/>
    <property type="match status" value="1"/>
</dbReference>
<evidence type="ECO:0000313" key="3">
    <source>
        <dbReference type="EMBL" id="OEU15788.1"/>
    </source>
</evidence>
<dbReference type="KEGG" id="fcy:FRACYDRAFT_187550"/>
<name>A0A1E7FC79_9STRA</name>
<dbReference type="GO" id="GO:0005789">
    <property type="term" value="C:endoplasmic reticulum membrane"/>
    <property type="evidence" value="ECO:0007669"/>
    <property type="project" value="TreeGrafter"/>
</dbReference>
<dbReference type="GO" id="GO:0006487">
    <property type="term" value="P:protein N-linked glycosylation"/>
    <property type="evidence" value="ECO:0007669"/>
    <property type="project" value="TreeGrafter"/>
</dbReference>
<gene>
    <name evidence="3" type="ORF">FRACYDRAFT_187550</name>
</gene>
<feature type="domain" description="Glycosyltransferase 2-like" evidence="2">
    <location>
        <begin position="81"/>
        <end position="244"/>
    </location>
</feature>
<dbReference type="OrthoDB" id="3784at2759"/>
<feature type="signal peptide" evidence="1">
    <location>
        <begin position="1"/>
        <end position="21"/>
    </location>
</feature>
<dbReference type="InterPro" id="IPR029044">
    <property type="entry name" value="Nucleotide-diphossugar_trans"/>
</dbReference>
<sequence>MRVYYVLLISFLIVELQGTAGWISSGISRPRVNPFSSSSSSSSPSSFRDQHFLSTVKSTTANSIPIPTPTIKEGLLPRLVIIIPAYNEENRIRSTLECYQDFLLKKSISSNNNDDPGDNDNDISSAILFREVEIVIVDDGSIDSTCEIIQNFPAKIPIRTISMEENKGKGAAIARGVQYIVDNNTDNNKSTGTLILTQDADGSGDLIYLNDMLVKLRKLLQVDGSSFIDWSIPGIVIGNRNYKIFSSRGITRIGFQTCVRILTMNKLRIQDSQCGYKLMTLNASKKIYKNLHLQGWSHDVEVLYRAKILNIPIDEMSIDWKDKDGSKVVESGIIKVSFQMLWDVIRLRWNYSIVKRWK</sequence>
<proteinExistence type="predicted"/>
<dbReference type="Gene3D" id="3.90.550.10">
    <property type="entry name" value="Spore Coat Polysaccharide Biosynthesis Protein SpsA, Chain A"/>
    <property type="match status" value="1"/>
</dbReference>
<evidence type="ECO:0000256" key="1">
    <source>
        <dbReference type="SAM" id="SignalP"/>
    </source>
</evidence>
<protein>
    <recommendedName>
        <fullName evidence="2">Glycosyltransferase 2-like domain-containing protein</fullName>
    </recommendedName>
</protein>
<organism evidence="3 4">
    <name type="scientific">Fragilariopsis cylindrus CCMP1102</name>
    <dbReference type="NCBI Taxonomy" id="635003"/>
    <lineage>
        <taxon>Eukaryota</taxon>
        <taxon>Sar</taxon>
        <taxon>Stramenopiles</taxon>
        <taxon>Ochrophyta</taxon>
        <taxon>Bacillariophyta</taxon>
        <taxon>Bacillariophyceae</taxon>
        <taxon>Bacillariophycidae</taxon>
        <taxon>Bacillariales</taxon>
        <taxon>Bacillariaceae</taxon>
        <taxon>Fragilariopsis</taxon>
    </lineage>
</organism>
<dbReference type="EMBL" id="KV784359">
    <property type="protein sequence ID" value="OEU15788.1"/>
    <property type="molecule type" value="Genomic_DNA"/>
</dbReference>
<keyword evidence="1" id="KW-0732">Signal</keyword>
<dbReference type="PANTHER" id="PTHR10859:SF91">
    <property type="entry name" value="DOLICHYL-PHOSPHATE BETA-GLUCOSYLTRANSFERASE"/>
    <property type="match status" value="1"/>
</dbReference>
<reference evidence="3 4" key="1">
    <citation type="submission" date="2016-09" db="EMBL/GenBank/DDBJ databases">
        <title>Extensive genetic diversity and differential bi-allelic expression allows diatom success in the polar Southern Ocean.</title>
        <authorList>
            <consortium name="DOE Joint Genome Institute"/>
            <person name="Mock T."/>
            <person name="Otillar R.P."/>
            <person name="Strauss J."/>
            <person name="Dupont C."/>
            <person name="Frickenhaus S."/>
            <person name="Maumus F."/>
            <person name="Mcmullan M."/>
            <person name="Sanges R."/>
            <person name="Schmutz J."/>
            <person name="Toseland A."/>
            <person name="Valas R."/>
            <person name="Veluchamy A."/>
            <person name="Ward B.J."/>
            <person name="Allen A."/>
            <person name="Barry K."/>
            <person name="Falciatore A."/>
            <person name="Ferrante M."/>
            <person name="Fortunato A.E."/>
            <person name="Gloeckner G."/>
            <person name="Gruber A."/>
            <person name="Hipkin R."/>
            <person name="Janech M."/>
            <person name="Kroth P."/>
            <person name="Leese F."/>
            <person name="Lindquist E."/>
            <person name="Lyon B.R."/>
            <person name="Martin J."/>
            <person name="Mayer C."/>
            <person name="Parker M."/>
            <person name="Quesneville H."/>
            <person name="Raymond J."/>
            <person name="Uhlig C."/>
            <person name="Valentin K.U."/>
            <person name="Worden A.Z."/>
            <person name="Armbrust E.V."/>
            <person name="Bowler C."/>
            <person name="Green B."/>
            <person name="Moulton V."/>
            <person name="Van Oosterhout C."/>
            <person name="Grigoriev I."/>
        </authorList>
    </citation>
    <scope>NUCLEOTIDE SEQUENCE [LARGE SCALE GENOMIC DNA]</scope>
    <source>
        <strain evidence="3 4">CCMP1102</strain>
    </source>
</reference>
<dbReference type="PANTHER" id="PTHR10859">
    <property type="entry name" value="GLYCOSYL TRANSFERASE"/>
    <property type="match status" value="1"/>
</dbReference>
<dbReference type="InterPro" id="IPR001173">
    <property type="entry name" value="Glyco_trans_2-like"/>
</dbReference>
<dbReference type="Proteomes" id="UP000095751">
    <property type="component" value="Unassembled WGS sequence"/>
</dbReference>
<accession>A0A1E7FC79</accession>
<dbReference type="Pfam" id="PF00535">
    <property type="entry name" value="Glycos_transf_2"/>
    <property type="match status" value="1"/>
</dbReference>
<keyword evidence="4" id="KW-1185">Reference proteome</keyword>
<dbReference type="InParanoid" id="A0A1E7FC79"/>